<comment type="similarity">
    <text evidence="2 9">Belongs to the cytochrome P450 family.</text>
</comment>
<dbReference type="PANTHER" id="PTHR47944">
    <property type="entry name" value="CYTOCHROME P450 98A9"/>
    <property type="match status" value="1"/>
</dbReference>
<name>A0A803L233_CHEQI</name>
<dbReference type="InterPro" id="IPR017972">
    <property type="entry name" value="Cyt_P450_CS"/>
</dbReference>
<dbReference type="GO" id="GO:0044550">
    <property type="term" value="P:secondary metabolite biosynthetic process"/>
    <property type="evidence" value="ECO:0007669"/>
    <property type="project" value="UniProtKB-ARBA"/>
</dbReference>
<dbReference type="InterPro" id="IPR001128">
    <property type="entry name" value="Cyt_P450"/>
</dbReference>
<dbReference type="AlphaFoldDB" id="A0A803L233"/>
<evidence type="ECO:0000256" key="2">
    <source>
        <dbReference type="ARBA" id="ARBA00010617"/>
    </source>
</evidence>
<dbReference type="SUPFAM" id="SSF48264">
    <property type="entry name" value="Cytochrome P450"/>
    <property type="match status" value="1"/>
</dbReference>
<dbReference type="SMR" id="A0A803L233"/>
<sequence>MEAQTWVAYGLFSVIFVYLINHLCRGNHKLNLPPGPKPWPIIGNFDLIGPLPHHSIHELSKIYGPIMTLKFGSVPVIVGSSVEMAKSILKTNDEIFAGRPTTAAGKYTTYNYSNMTWSHYGPYFRQARKLWSMHLFSAKSLESYEYIRVEEHNSLLRSIFNTNGEPITLKDYLSKLSLNVISRVVLGKRYLDKCNDNDVDGQVNKIDDEFSLMLDELFILNGVLNLGDWIPCVKYLDIQGYEKRMKIIGKKFERFMEHVLDEHNARRENEKDNWVPKDMVDVLLQHGNDSNHQVKIDRNGVKAFTQDLIAGGTDTSTITLEWAITELIRRPDIIAKATEELDHVIGKERWVQEQDIQNLPYIQAIVKETLRLHPVTPLLVPRFSREQVKVEGYDIPKGSVALVNTFTIHRDPSVYDKPLEFWPDRFIDKDIDVKSQDFEFLPFGSGRRKCPGYNLGLKIVEPGLANLLHGFEWKLPDNIKPQDMDMEEIFGLTNPKKTPVVVCAQPRLPHYIYCK</sequence>
<dbReference type="FunFam" id="1.10.630.10:FF:000038">
    <property type="entry name" value="Cytochrome P450 84A1"/>
    <property type="match status" value="1"/>
</dbReference>
<dbReference type="Gene3D" id="1.10.630.10">
    <property type="entry name" value="Cytochrome P450"/>
    <property type="match status" value="1"/>
</dbReference>
<proteinExistence type="inferred from homology"/>
<dbReference type="OMA" id="WIPWVDW"/>
<dbReference type="GO" id="GO:0004497">
    <property type="term" value="F:monooxygenase activity"/>
    <property type="evidence" value="ECO:0007669"/>
    <property type="project" value="UniProtKB-KW"/>
</dbReference>
<dbReference type="PRINTS" id="PR00463">
    <property type="entry name" value="EP450I"/>
</dbReference>
<feature type="binding site" description="axial binding residue" evidence="8">
    <location>
        <position position="450"/>
    </location>
    <ligand>
        <name>heme</name>
        <dbReference type="ChEBI" id="CHEBI:30413"/>
    </ligand>
    <ligandPart>
        <name>Fe</name>
        <dbReference type="ChEBI" id="CHEBI:18248"/>
    </ligandPart>
</feature>
<protein>
    <recommendedName>
        <fullName evidence="13">Cytochrome P450</fullName>
    </recommendedName>
</protein>
<keyword evidence="12" id="KW-1185">Reference proteome</keyword>
<evidence type="ECO:0000256" key="9">
    <source>
        <dbReference type="RuleBase" id="RU000461"/>
    </source>
</evidence>
<evidence type="ECO:0000256" key="3">
    <source>
        <dbReference type="ARBA" id="ARBA00022617"/>
    </source>
</evidence>
<dbReference type="CDD" id="cd20618">
    <property type="entry name" value="CYP71_clan"/>
    <property type="match status" value="1"/>
</dbReference>
<evidence type="ECO:0000256" key="7">
    <source>
        <dbReference type="ARBA" id="ARBA00023033"/>
    </source>
</evidence>
<organism evidence="11 12">
    <name type="scientific">Chenopodium quinoa</name>
    <name type="common">Quinoa</name>
    <dbReference type="NCBI Taxonomy" id="63459"/>
    <lineage>
        <taxon>Eukaryota</taxon>
        <taxon>Viridiplantae</taxon>
        <taxon>Streptophyta</taxon>
        <taxon>Embryophyta</taxon>
        <taxon>Tracheophyta</taxon>
        <taxon>Spermatophyta</taxon>
        <taxon>Magnoliopsida</taxon>
        <taxon>eudicotyledons</taxon>
        <taxon>Gunneridae</taxon>
        <taxon>Pentapetalae</taxon>
        <taxon>Caryophyllales</taxon>
        <taxon>Chenopodiaceae</taxon>
        <taxon>Chenopodioideae</taxon>
        <taxon>Atripliceae</taxon>
        <taxon>Chenopodium</taxon>
    </lineage>
</organism>
<keyword evidence="7 9" id="KW-0503">Monooxygenase</keyword>
<dbReference type="Gramene" id="AUR62005922-RA">
    <property type="protein sequence ID" value="AUR62005922-RA:cds"/>
    <property type="gene ID" value="AUR62005922"/>
</dbReference>
<keyword evidence="5 9" id="KW-0560">Oxidoreductase</keyword>
<dbReference type="RefSeq" id="XP_021762254.1">
    <property type="nucleotide sequence ID" value="XM_021906562.1"/>
</dbReference>
<evidence type="ECO:0000256" key="1">
    <source>
        <dbReference type="ARBA" id="ARBA00001971"/>
    </source>
</evidence>
<comment type="cofactor">
    <cofactor evidence="1 8">
        <name>heme</name>
        <dbReference type="ChEBI" id="CHEBI:30413"/>
    </cofactor>
</comment>
<gene>
    <name evidence="11" type="primary">LOC110727025</name>
</gene>
<dbReference type="InterPro" id="IPR036396">
    <property type="entry name" value="Cyt_P450_sf"/>
</dbReference>
<dbReference type="GO" id="GO:0016705">
    <property type="term" value="F:oxidoreductase activity, acting on paired donors, with incorporation or reduction of molecular oxygen"/>
    <property type="evidence" value="ECO:0007669"/>
    <property type="project" value="InterPro"/>
</dbReference>
<evidence type="ECO:0000256" key="10">
    <source>
        <dbReference type="SAM" id="Phobius"/>
    </source>
</evidence>
<evidence type="ECO:0000256" key="6">
    <source>
        <dbReference type="ARBA" id="ARBA00023004"/>
    </source>
</evidence>
<dbReference type="GO" id="GO:0020037">
    <property type="term" value="F:heme binding"/>
    <property type="evidence" value="ECO:0007669"/>
    <property type="project" value="InterPro"/>
</dbReference>
<dbReference type="KEGG" id="cqi:110727025"/>
<dbReference type="GO" id="GO:0005506">
    <property type="term" value="F:iron ion binding"/>
    <property type="evidence" value="ECO:0007669"/>
    <property type="project" value="InterPro"/>
</dbReference>
<evidence type="ECO:0000256" key="8">
    <source>
        <dbReference type="PIRSR" id="PIRSR602401-1"/>
    </source>
</evidence>
<keyword evidence="10" id="KW-1133">Transmembrane helix</keyword>
<evidence type="ECO:0000256" key="4">
    <source>
        <dbReference type="ARBA" id="ARBA00022723"/>
    </source>
</evidence>
<evidence type="ECO:0000256" key="5">
    <source>
        <dbReference type="ARBA" id="ARBA00023002"/>
    </source>
</evidence>
<keyword evidence="6 8" id="KW-0408">Iron</keyword>
<keyword evidence="10" id="KW-0472">Membrane</keyword>
<evidence type="ECO:0000313" key="11">
    <source>
        <dbReference type="EnsemblPlants" id="AUR62005922-RA:cds"/>
    </source>
</evidence>
<feature type="transmembrane region" description="Helical" evidence="10">
    <location>
        <begin position="6"/>
        <end position="24"/>
    </location>
</feature>
<keyword evidence="4 8" id="KW-0479">Metal-binding</keyword>
<dbReference type="InterPro" id="IPR002401">
    <property type="entry name" value="Cyt_P450_E_grp-I"/>
</dbReference>
<dbReference type="Pfam" id="PF00067">
    <property type="entry name" value="p450"/>
    <property type="match status" value="1"/>
</dbReference>
<evidence type="ECO:0008006" key="13">
    <source>
        <dbReference type="Google" id="ProtNLM"/>
    </source>
</evidence>
<accession>A0A803L233</accession>
<reference evidence="11" key="1">
    <citation type="journal article" date="2017" name="Nature">
        <title>The genome of Chenopodium quinoa.</title>
        <authorList>
            <person name="Jarvis D.E."/>
            <person name="Ho Y.S."/>
            <person name="Lightfoot D.J."/>
            <person name="Schmoeckel S.M."/>
            <person name="Li B."/>
            <person name="Borm T.J.A."/>
            <person name="Ohyanagi H."/>
            <person name="Mineta K."/>
            <person name="Michell C.T."/>
            <person name="Saber N."/>
            <person name="Kharbatia N.M."/>
            <person name="Rupper R.R."/>
            <person name="Sharp A.R."/>
            <person name="Dally N."/>
            <person name="Boughton B.A."/>
            <person name="Woo Y.H."/>
            <person name="Gao G."/>
            <person name="Schijlen E.G.W.M."/>
            <person name="Guo X."/>
            <person name="Momin A.A."/>
            <person name="Negrao S."/>
            <person name="Al-Babili S."/>
            <person name="Gehring C."/>
            <person name="Roessner U."/>
            <person name="Jung C."/>
            <person name="Murphy K."/>
            <person name="Arold S.T."/>
            <person name="Gojobori T."/>
            <person name="van der Linden C.G."/>
            <person name="van Loo E.N."/>
            <person name="Jellen E.N."/>
            <person name="Maughan P.J."/>
            <person name="Tester M."/>
        </authorList>
    </citation>
    <scope>NUCLEOTIDE SEQUENCE [LARGE SCALE GENOMIC DNA]</scope>
    <source>
        <strain evidence="11">cv. PI 614886</strain>
    </source>
</reference>
<keyword evidence="10" id="KW-0812">Transmembrane</keyword>
<dbReference type="EnsemblPlants" id="AUR62005922-RA">
    <property type="protein sequence ID" value="AUR62005922-RA:cds"/>
    <property type="gene ID" value="AUR62005922"/>
</dbReference>
<dbReference type="PRINTS" id="PR00385">
    <property type="entry name" value="P450"/>
</dbReference>
<dbReference type="Proteomes" id="UP000596660">
    <property type="component" value="Unplaced"/>
</dbReference>
<dbReference type="GeneID" id="110727025"/>
<dbReference type="PROSITE" id="PS00086">
    <property type="entry name" value="CYTOCHROME_P450"/>
    <property type="match status" value="1"/>
</dbReference>
<dbReference type="OrthoDB" id="2789670at2759"/>
<reference evidence="11" key="2">
    <citation type="submission" date="2021-03" db="UniProtKB">
        <authorList>
            <consortium name="EnsemblPlants"/>
        </authorList>
    </citation>
    <scope>IDENTIFICATION</scope>
</reference>
<dbReference type="PANTHER" id="PTHR47944:SF4">
    <property type="entry name" value="OS09G0441700 PROTEIN"/>
    <property type="match status" value="1"/>
</dbReference>
<evidence type="ECO:0000313" key="12">
    <source>
        <dbReference type="Proteomes" id="UP000596660"/>
    </source>
</evidence>
<keyword evidence="3 8" id="KW-0349">Heme</keyword>